<name>I3X551_SINF2</name>
<dbReference type="Proteomes" id="UP000006180">
    <property type="component" value="Chromosome"/>
</dbReference>
<dbReference type="HOGENOM" id="CLU_1184422_0_0_5"/>
<evidence type="ECO:0000256" key="1">
    <source>
        <dbReference type="SAM" id="MobiDB-lite"/>
    </source>
</evidence>
<evidence type="ECO:0000313" key="2">
    <source>
        <dbReference type="EMBL" id="AFL51007.1"/>
    </source>
</evidence>
<dbReference type="KEGG" id="sfd:USDA257_c24310"/>
<sequence>MYTWSRKNSVAETLRTKRDRAIFSQASQILDQQNAGKPDRVDRQPAADQPDQQRPVRRLGSTDEAVASATKRPPATDDVPPSSEYKRIQLPDVAYYRDADAHWIGARVPDHPTAHVNMIVNDPGKELHLGDQSSVEITDIYRGTLPRHGATELAARVLEHYGVRPSEKLIFRAVENESALVAHAIGLPASQTKLAQTGDRILGAIGLRARDWEFVVNKRGGLDIVGHIARSDSS</sequence>
<proteinExistence type="predicted"/>
<protein>
    <submittedName>
        <fullName evidence="2">Uncharacterized protein</fullName>
    </submittedName>
</protein>
<dbReference type="EMBL" id="CP003563">
    <property type="protein sequence ID" value="AFL51007.1"/>
    <property type="molecule type" value="Genomic_DNA"/>
</dbReference>
<dbReference type="AlphaFoldDB" id="I3X551"/>
<dbReference type="RefSeq" id="WP_014763175.1">
    <property type="nucleotide sequence ID" value="NC_018000.1"/>
</dbReference>
<reference evidence="2 3" key="1">
    <citation type="journal article" date="2012" name="J. Bacteriol.">
        <title>Complete genome sequence of the broad-host-range strain Sinorhizobium fredii USDA257.</title>
        <authorList>
            <person name="Schuldes J."/>
            <person name="Rodriguez Orbegoso M."/>
            <person name="Schmeisser C."/>
            <person name="Krishnan H.B."/>
            <person name="Daniel R."/>
            <person name="Streit W.R."/>
        </authorList>
    </citation>
    <scope>NUCLEOTIDE SEQUENCE [LARGE SCALE GENOMIC DNA]</scope>
    <source>
        <strain evidence="2 3">USDA 257</strain>
    </source>
</reference>
<evidence type="ECO:0000313" key="3">
    <source>
        <dbReference type="Proteomes" id="UP000006180"/>
    </source>
</evidence>
<feature type="compositionally biased region" description="Polar residues" evidence="1">
    <location>
        <begin position="26"/>
        <end position="35"/>
    </location>
</feature>
<gene>
    <name evidence="2" type="ORF">USDA257_c24310</name>
</gene>
<accession>I3X551</accession>
<organism evidence="2 3">
    <name type="scientific">Sinorhizobium fredii (strain USDA 257)</name>
    <dbReference type="NCBI Taxonomy" id="1185652"/>
    <lineage>
        <taxon>Bacteria</taxon>
        <taxon>Pseudomonadati</taxon>
        <taxon>Pseudomonadota</taxon>
        <taxon>Alphaproteobacteria</taxon>
        <taxon>Hyphomicrobiales</taxon>
        <taxon>Rhizobiaceae</taxon>
        <taxon>Sinorhizobium/Ensifer group</taxon>
        <taxon>Sinorhizobium</taxon>
    </lineage>
</organism>
<feature type="region of interest" description="Disordered" evidence="1">
    <location>
        <begin position="26"/>
        <end position="84"/>
    </location>
</feature>